<dbReference type="EMBL" id="JANPWB010000006">
    <property type="protein sequence ID" value="KAJ1176041.1"/>
    <property type="molecule type" value="Genomic_DNA"/>
</dbReference>
<evidence type="ECO:0000313" key="2">
    <source>
        <dbReference type="EMBL" id="KAJ1176041.1"/>
    </source>
</evidence>
<protein>
    <submittedName>
        <fullName evidence="2">Uncharacterized protein</fullName>
    </submittedName>
</protein>
<feature type="compositionally biased region" description="Basic and acidic residues" evidence="1">
    <location>
        <begin position="130"/>
        <end position="147"/>
    </location>
</feature>
<proteinExistence type="predicted"/>
<evidence type="ECO:0000256" key="1">
    <source>
        <dbReference type="SAM" id="MobiDB-lite"/>
    </source>
</evidence>
<organism evidence="2 3">
    <name type="scientific">Pleurodeles waltl</name>
    <name type="common">Iberian ribbed newt</name>
    <dbReference type="NCBI Taxonomy" id="8319"/>
    <lineage>
        <taxon>Eukaryota</taxon>
        <taxon>Metazoa</taxon>
        <taxon>Chordata</taxon>
        <taxon>Craniata</taxon>
        <taxon>Vertebrata</taxon>
        <taxon>Euteleostomi</taxon>
        <taxon>Amphibia</taxon>
        <taxon>Batrachia</taxon>
        <taxon>Caudata</taxon>
        <taxon>Salamandroidea</taxon>
        <taxon>Salamandridae</taxon>
        <taxon>Pleurodelinae</taxon>
        <taxon>Pleurodeles</taxon>
    </lineage>
</organism>
<reference evidence="2" key="1">
    <citation type="journal article" date="2022" name="bioRxiv">
        <title>Sequencing and chromosome-scale assembly of the giantPleurodeles waltlgenome.</title>
        <authorList>
            <person name="Brown T."/>
            <person name="Elewa A."/>
            <person name="Iarovenko S."/>
            <person name="Subramanian E."/>
            <person name="Araus A.J."/>
            <person name="Petzold A."/>
            <person name="Susuki M."/>
            <person name="Suzuki K.-i.T."/>
            <person name="Hayashi T."/>
            <person name="Toyoda A."/>
            <person name="Oliveira C."/>
            <person name="Osipova E."/>
            <person name="Leigh N.D."/>
            <person name="Simon A."/>
            <person name="Yun M.H."/>
        </authorList>
    </citation>
    <scope>NUCLEOTIDE SEQUENCE</scope>
    <source>
        <strain evidence="2">20211129_DDA</strain>
        <tissue evidence="2">Liver</tissue>
    </source>
</reference>
<dbReference type="Proteomes" id="UP001066276">
    <property type="component" value="Chromosome 3_2"/>
</dbReference>
<dbReference type="AlphaFoldDB" id="A0AAV7TI03"/>
<accession>A0AAV7TI03</accession>
<sequence length="156" mass="17158">MGCQAPMPVPRWLGTKCPPRAWPIAALARVHEFGPIAASKATARLQQLTQIACFGTARNLLQPRGATSAKASPAFINLLAIWRTNPGSESLQMHSVYTTRAAFCSHKDAALQNKFQLESERQPSHPSDLLCKEEEEKHSRENKEARGTHLSGYAPL</sequence>
<comment type="caution">
    <text evidence="2">The sequence shown here is derived from an EMBL/GenBank/DDBJ whole genome shotgun (WGS) entry which is preliminary data.</text>
</comment>
<keyword evidence="3" id="KW-1185">Reference proteome</keyword>
<evidence type="ECO:0000313" key="3">
    <source>
        <dbReference type="Proteomes" id="UP001066276"/>
    </source>
</evidence>
<feature type="region of interest" description="Disordered" evidence="1">
    <location>
        <begin position="117"/>
        <end position="156"/>
    </location>
</feature>
<gene>
    <name evidence="2" type="ORF">NDU88_001325</name>
</gene>
<name>A0AAV7TI03_PLEWA</name>